<dbReference type="InterPro" id="IPR011991">
    <property type="entry name" value="ArsR-like_HTH"/>
</dbReference>
<evidence type="ECO:0000313" key="3">
    <source>
        <dbReference type="Proteomes" id="UP000663929"/>
    </source>
</evidence>
<gene>
    <name evidence="2" type="ORF">J3U87_07620</name>
</gene>
<dbReference type="PANTHER" id="PTHR38600:SF2">
    <property type="entry name" value="SLL0088 PROTEIN"/>
    <property type="match status" value="1"/>
</dbReference>
<reference evidence="2" key="1">
    <citation type="submission" date="2021-03" db="EMBL/GenBank/DDBJ databases">
        <title>Acanthopleuribacteraceae sp. M133.</title>
        <authorList>
            <person name="Wang G."/>
        </authorList>
    </citation>
    <scope>NUCLEOTIDE SEQUENCE</scope>
    <source>
        <strain evidence="2">M133</strain>
    </source>
</reference>
<protein>
    <submittedName>
        <fullName evidence="2">Winged helix-turn-helix transcriptional regulator</fullName>
    </submittedName>
</protein>
<feature type="domain" description="HTH arsR-type" evidence="1">
    <location>
        <begin position="6"/>
        <end position="100"/>
    </location>
</feature>
<dbReference type="PRINTS" id="PR00778">
    <property type="entry name" value="HTHARSR"/>
</dbReference>
<dbReference type="NCBIfam" id="NF033788">
    <property type="entry name" value="HTH_metalloreg"/>
    <property type="match status" value="1"/>
</dbReference>
<evidence type="ECO:0000259" key="1">
    <source>
        <dbReference type="PROSITE" id="PS50987"/>
    </source>
</evidence>
<organism evidence="2 3">
    <name type="scientific">Sulfidibacter corallicola</name>
    <dbReference type="NCBI Taxonomy" id="2818388"/>
    <lineage>
        <taxon>Bacteria</taxon>
        <taxon>Pseudomonadati</taxon>
        <taxon>Acidobacteriota</taxon>
        <taxon>Holophagae</taxon>
        <taxon>Acanthopleuribacterales</taxon>
        <taxon>Acanthopleuribacteraceae</taxon>
        <taxon>Sulfidibacter</taxon>
    </lineage>
</organism>
<dbReference type="Pfam" id="PF01022">
    <property type="entry name" value="HTH_5"/>
    <property type="match status" value="1"/>
</dbReference>
<evidence type="ECO:0000313" key="2">
    <source>
        <dbReference type="EMBL" id="QTD52328.1"/>
    </source>
</evidence>
<dbReference type="SMART" id="SM00418">
    <property type="entry name" value="HTH_ARSR"/>
    <property type="match status" value="1"/>
</dbReference>
<name>A0A8A4TTB1_SULCO</name>
<dbReference type="RefSeq" id="WP_237382436.1">
    <property type="nucleotide sequence ID" value="NZ_CP071793.1"/>
</dbReference>
<dbReference type="InterPro" id="IPR001845">
    <property type="entry name" value="HTH_ArsR_DNA-bd_dom"/>
</dbReference>
<proteinExistence type="predicted"/>
<dbReference type="InterPro" id="IPR036390">
    <property type="entry name" value="WH_DNA-bd_sf"/>
</dbReference>
<dbReference type="AlphaFoldDB" id="A0A8A4TTB1"/>
<dbReference type="PROSITE" id="PS50987">
    <property type="entry name" value="HTH_ARSR_2"/>
    <property type="match status" value="1"/>
</dbReference>
<dbReference type="InterPro" id="IPR036388">
    <property type="entry name" value="WH-like_DNA-bd_sf"/>
</dbReference>
<dbReference type="CDD" id="cd00090">
    <property type="entry name" value="HTH_ARSR"/>
    <property type="match status" value="1"/>
</dbReference>
<dbReference type="KEGG" id="scor:J3U87_07620"/>
<keyword evidence="3" id="KW-1185">Reference proteome</keyword>
<accession>A0A8A4TTB1</accession>
<dbReference type="GO" id="GO:0003700">
    <property type="term" value="F:DNA-binding transcription factor activity"/>
    <property type="evidence" value="ECO:0007669"/>
    <property type="project" value="InterPro"/>
</dbReference>
<dbReference type="PANTHER" id="PTHR38600">
    <property type="entry name" value="TRANSCRIPTIONAL REGULATORY PROTEIN"/>
    <property type="match status" value="1"/>
</dbReference>
<dbReference type="SUPFAM" id="SSF46785">
    <property type="entry name" value="Winged helix' DNA-binding domain"/>
    <property type="match status" value="1"/>
</dbReference>
<sequence length="132" mass="14766">MEELQRTEAQEEQLDRIFSALSDRTRRSILLAVSRKTCTVSELAEPHNMSLPAISKHLKILERAGLISKEKEGRIYRCNLKTEALSAATELIAYYKKFWESRFDALEAFMAGSDPDANAGAEAEAEAEAEDA</sequence>
<dbReference type="EMBL" id="CP071793">
    <property type="protein sequence ID" value="QTD52328.1"/>
    <property type="molecule type" value="Genomic_DNA"/>
</dbReference>
<dbReference type="Gene3D" id="1.10.10.10">
    <property type="entry name" value="Winged helix-like DNA-binding domain superfamily/Winged helix DNA-binding domain"/>
    <property type="match status" value="1"/>
</dbReference>
<dbReference type="Proteomes" id="UP000663929">
    <property type="component" value="Chromosome"/>
</dbReference>